<keyword evidence="1" id="KW-0808">Transferase</keyword>
<evidence type="ECO:0000313" key="1">
    <source>
        <dbReference type="EMBL" id="PQJ83306.1"/>
    </source>
</evidence>
<dbReference type="EMBL" id="MSCO01000003">
    <property type="protein sequence ID" value="PQJ83306.1"/>
    <property type="molecule type" value="Genomic_DNA"/>
</dbReference>
<sequence>MNLFLVTSPLQYICVLEAKHYFNCENNILLLVNQKSASGLKQQHNLINQNDWNHIISINRGNRSLSIPKAIKEIKKLIGSQDIERFFYAEYNGWRTKLLIRNLPINTEVYFDDGTLTLLEYPTYIIPKIPFNRPRFLQDLIIRFNGCQPIGLLPQSKKLEIFSIFKLDNAGFKVHKNSLEQLKNRYGNPKLYNENAPIGFIGQGAIGDKNQKTIDEYLQILDNIVSKFDKEIIYFPHRTEKEEVCNLLKQNKKIIYHDSEYPLEIELIDKKIQLSALIGNYSTVMFTCKLLYPDMPIYAFFSTHPNTNFQNTLQKQLKEIDVINYSD</sequence>
<dbReference type="RefSeq" id="WP_105056726.1">
    <property type="nucleotide sequence ID" value="NZ_CAWNRT010000003.1"/>
</dbReference>
<dbReference type="Proteomes" id="UP000239263">
    <property type="component" value="Unassembled WGS sequence"/>
</dbReference>
<dbReference type="GO" id="GO:0016740">
    <property type="term" value="F:transferase activity"/>
    <property type="evidence" value="ECO:0007669"/>
    <property type="project" value="UniProtKB-KW"/>
</dbReference>
<protein>
    <submittedName>
        <fullName evidence="1">Glycosyltransferase 52 family protein</fullName>
    </submittedName>
</protein>
<organism evidence="1 2">
    <name type="scientific">Aliivibrio sifiae</name>
    <dbReference type="NCBI Taxonomy" id="566293"/>
    <lineage>
        <taxon>Bacteria</taxon>
        <taxon>Pseudomonadati</taxon>
        <taxon>Pseudomonadota</taxon>
        <taxon>Gammaproteobacteria</taxon>
        <taxon>Vibrionales</taxon>
        <taxon>Vibrionaceae</taxon>
        <taxon>Aliivibrio</taxon>
    </lineage>
</organism>
<dbReference type="AlphaFoldDB" id="A0A2S7X0I5"/>
<dbReference type="OrthoDB" id="6350315at2"/>
<proteinExistence type="predicted"/>
<name>A0A2S7X0I5_9GAMM</name>
<reference evidence="1 2" key="1">
    <citation type="submission" date="2016-12" db="EMBL/GenBank/DDBJ databases">
        <title>Diversity of luminous bacteria.</title>
        <authorList>
            <person name="Yoshizawa S."/>
            <person name="Kogure K."/>
        </authorList>
    </citation>
    <scope>NUCLEOTIDE SEQUENCE [LARGE SCALE GENOMIC DNA]</scope>
    <source>
        <strain evidence="1 2">ATCC 33715</strain>
    </source>
</reference>
<accession>A0A2S7X0I5</accession>
<evidence type="ECO:0000313" key="2">
    <source>
        <dbReference type="Proteomes" id="UP000239263"/>
    </source>
</evidence>
<comment type="caution">
    <text evidence="1">The sequence shown here is derived from an EMBL/GenBank/DDBJ whole genome shotgun (WGS) entry which is preliminary data.</text>
</comment>
<gene>
    <name evidence="1" type="ORF">BTO22_18115</name>
</gene>